<dbReference type="EMBL" id="JACEGD010000006">
    <property type="protein sequence ID" value="MBH5386255.1"/>
    <property type="molecule type" value="Genomic_DNA"/>
</dbReference>
<gene>
    <name evidence="2" type="ORF">H1B27_08135</name>
</gene>
<dbReference type="RefSeq" id="WP_197965632.1">
    <property type="nucleotide sequence ID" value="NZ_JACEGD010000006.1"/>
</dbReference>
<name>A0ABS0NZ29_9BRAD</name>
<protein>
    <submittedName>
        <fullName evidence="2">CsbD family protein</fullName>
    </submittedName>
</protein>
<feature type="region of interest" description="Disordered" evidence="1">
    <location>
        <begin position="22"/>
        <end position="59"/>
    </location>
</feature>
<organism evidence="2 3">
    <name type="scientific">Bradyrhizobium diversitatis</name>
    <dbReference type="NCBI Taxonomy" id="2755406"/>
    <lineage>
        <taxon>Bacteria</taxon>
        <taxon>Pseudomonadati</taxon>
        <taxon>Pseudomonadota</taxon>
        <taxon>Alphaproteobacteria</taxon>
        <taxon>Hyphomicrobiales</taxon>
        <taxon>Nitrobacteraceae</taxon>
        <taxon>Bradyrhizobium</taxon>
    </lineage>
</organism>
<reference evidence="2 3" key="1">
    <citation type="submission" date="2020-07" db="EMBL/GenBank/DDBJ databases">
        <title>Bradyrhizobium diversity isolated from nodules of indigenous legumes of Western Australia.</title>
        <authorList>
            <person name="Klepa M.S."/>
        </authorList>
    </citation>
    <scope>NUCLEOTIDE SEQUENCE [LARGE SCALE GENOMIC DNA]</scope>
    <source>
        <strain evidence="2 3">CNPSo 4019</strain>
    </source>
</reference>
<comment type="caution">
    <text evidence="2">The sequence shown here is derived from an EMBL/GenBank/DDBJ whole genome shotgun (WGS) entry which is preliminary data.</text>
</comment>
<evidence type="ECO:0000256" key="1">
    <source>
        <dbReference type="SAM" id="MobiDB-lite"/>
    </source>
</evidence>
<evidence type="ECO:0000313" key="2">
    <source>
        <dbReference type="EMBL" id="MBH5386255.1"/>
    </source>
</evidence>
<proteinExistence type="predicted"/>
<accession>A0ABS0NZ29</accession>
<feature type="compositionally biased region" description="Basic and acidic residues" evidence="1">
    <location>
        <begin position="27"/>
        <end position="43"/>
    </location>
</feature>
<dbReference type="Proteomes" id="UP001194539">
    <property type="component" value="Unassembled WGS sequence"/>
</dbReference>
<keyword evidence="3" id="KW-1185">Reference proteome</keyword>
<sequence>MSKTTRLQHRIVGKTRQAVGEIIGDQTLHDEGKAQAERGRDEQDAPSEIDPLKKPKQPT</sequence>
<evidence type="ECO:0000313" key="3">
    <source>
        <dbReference type="Proteomes" id="UP001194539"/>
    </source>
</evidence>